<evidence type="ECO:0000256" key="1">
    <source>
        <dbReference type="SAM" id="MobiDB-lite"/>
    </source>
</evidence>
<feature type="region of interest" description="Disordered" evidence="1">
    <location>
        <begin position="1"/>
        <end position="112"/>
    </location>
</feature>
<feature type="compositionally biased region" description="Polar residues" evidence="1">
    <location>
        <begin position="813"/>
        <end position="824"/>
    </location>
</feature>
<feature type="compositionally biased region" description="Basic and acidic residues" evidence="1">
    <location>
        <begin position="263"/>
        <end position="280"/>
    </location>
</feature>
<feature type="region of interest" description="Disordered" evidence="1">
    <location>
        <begin position="787"/>
        <end position="834"/>
    </location>
</feature>
<proteinExistence type="predicted"/>
<feature type="region of interest" description="Disordered" evidence="1">
    <location>
        <begin position="126"/>
        <end position="151"/>
    </location>
</feature>
<evidence type="ECO:0000313" key="4">
    <source>
        <dbReference type="Proteomes" id="UP000070700"/>
    </source>
</evidence>
<dbReference type="Proteomes" id="UP000070700">
    <property type="component" value="Unassembled WGS sequence"/>
</dbReference>
<feature type="compositionally biased region" description="Polar residues" evidence="1">
    <location>
        <begin position="907"/>
        <end position="926"/>
    </location>
</feature>
<accession>A0A194XK22</accession>
<feature type="region of interest" description="Disordered" evidence="1">
    <location>
        <begin position="233"/>
        <end position="349"/>
    </location>
</feature>
<dbReference type="OrthoDB" id="3555724at2759"/>
<keyword evidence="2" id="KW-1133">Transmembrane helix</keyword>
<dbReference type="RefSeq" id="XP_018074841.1">
    <property type="nucleotide sequence ID" value="XM_018207574.1"/>
</dbReference>
<feature type="region of interest" description="Disordered" evidence="1">
    <location>
        <begin position="878"/>
        <end position="975"/>
    </location>
</feature>
<keyword evidence="2" id="KW-0472">Membrane</keyword>
<keyword evidence="2" id="KW-0812">Transmembrane</keyword>
<dbReference type="GeneID" id="28817300"/>
<reference evidence="3 4" key="1">
    <citation type="submission" date="2015-10" db="EMBL/GenBank/DDBJ databases">
        <title>Full genome of DAOMC 229536 Phialocephala scopiformis, a fungal endophyte of spruce producing the potent anti-insectan compound rugulosin.</title>
        <authorList>
            <consortium name="DOE Joint Genome Institute"/>
            <person name="Walker A.K."/>
            <person name="Frasz S.L."/>
            <person name="Seifert K.A."/>
            <person name="Miller J.D."/>
            <person name="Mondo S.J."/>
            <person name="Labutti K."/>
            <person name="Lipzen A."/>
            <person name="Dockter R."/>
            <person name="Kennedy M."/>
            <person name="Grigoriev I.V."/>
            <person name="Spatafora J.W."/>
        </authorList>
    </citation>
    <scope>NUCLEOTIDE SEQUENCE [LARGE SCALE GENOMIC DNA]</scope>
    <source>
        <strain evidence="3 4">CBS 120377</strain>
    </source>
</reference>
<feature type="compositionally biased region" description="Polar residues" evidence="1">
    <location>
        <begin position="60"/>
        <end position="72"/>
    </location>
</feature>
<feature type="region of interest" description="Disordered" evidence="1">
    <location>
        <begin position="671"/>
        <end position="690"/>
    </location>
</feature>
<feature type="compositionally biased region" description="Polar residues" evidence="1">
    <location>
        <begin position="671"/>
        <end position="687"/>
    </location>
</feature>
<name>A0A194XK22_MOLSC</name>
<evidence type="ECO:0000256" key="2">
    <source>
        <dbReference type="SAM" id="Phobius"/>
    </source>
</evidence>
<dbReference type="KEGG" id="psco:LY89DRAFT_444535"/>
<feature type="transmembrane region" description="Helical" evidence="2">
    <location>
        <begin position="546"/>
        <end position="567"/>
    </location>
</feature>
<evidence type="ECO:0000313" key="3">
    <source>
        <dbReference type="EMBL" id="KUJ20486.1"/>
    </source>
</evidence>
<feature type="region of interest" description="Disordered" evidence="1">
    <location>
        <begin position="378"/>
        <end position="412"/>
    </location>
</feature>
<keyword evidence="4" id="KW-1185">Reference proteome</keyword>
<feature type="compositionally biased region" description="Basic and acidic residues" evidence="1">
    <location>
        <begin position="75"/>
        <end position="85"/>
    </location>
</feature>
<dbReference type="EMBL" id="KQ947409">
    <property type="protein sequence ID" value="KUJ20486.1"/>
    <property type="molecule type" value="Genomic_DNA"/>
</dbReference>
<feature type="compositionally biased region" description="Pro residues" evidence="1">
    <location>
        <begin position="392"/>
        <end position="403"/>
    </location>
</feature>
<feature type="compositionally biased region" description="Basic and acidic residues" evidence="1">
    <location>
        <begin position="963"/>
        <end position="975"/>
    </location>
</feature>
<dbReference type="InParanoid" id="A0A194XK22"/>
<protein>
    <submittedName>
        <fullName evidence="3">Uncharacterized protein</fullName>
    </submittedName>
</protein>
<feature type="transmembrane region" description="Helical" evidence="2">
    <location>
        <begin position="504"/>
        <end position="526"/>
    </location>
</feature>
<feature type="compositionally biased region" description="Polar residues" evidence="1">
    <location>
        <begin position="325"/>
        <end position="335"/>
    </location>
</feature>
<feature type="compositionally biased region" description="Polar residues" evidence="1">
    <location>
        <begin position="1"/>
        <end position="28"/>
    </location>
</feature>
<sequence>MSQPTSRVRNRTVTNPTNPFSDPATNKSLPALPHYTTASNPGPAPLPASPQVGGHGQAQRPRNSLVRNNTPSVKDLARVFEKESSSSDLGSKNPFRDAESPTPPVPPVPEILQPRVYSENNERRIASGIPNVNQQHERAVSGSSMDAGDRVTSMCSVATSAGPGPDIGCGGQYSSDDIAEERVTTVCSVATSAGPGSDVAFGYNTQEDLGNGTAGYDYHGGYEPHETAAPLEFLSDSDDTPRSADPTEISVHDSFSPTLQRRQGHEPASNHRTAPTEDYGRWLPARPSNITLVSPDEARGRSGLPRSRTTNPFLCEEPEVHLTGQVRSPTASTRATYGGESESENPKFSRADKYVAAAYEGQKRVPTSFSELLIEEHRKRGGTASSSTSKQNPPPVAPPPPARNPDRKPLFKTPIPVRARSVGMNLQENPVAGSSQVNVADVPGYEPAKKAEFRLELERAKMTNLSIRNAYIQPSPTVLRLAAQIARNNGETVHSGGRAVLRDIPFWVVVAILQCSVLSTTACVAVIIRDQSSSTQRVAIGKGTTFWLVISIVLFAFSGVVVLFIWARKKGYFSTFNEKLGVDEVGLLDRVLRDSTRASGVESLGMNGRDIDVEANVGVYSRRPRTFETSPNYPSMISLETNPGWQPVYADARYRANSGAHLQTPIRPRAHTSSESLVNNASPSGIQEESPIAPPTPAYVKHAVGFPFDSPRSIQRGTPDAAHHFNNNSAPGRIRSGTRDGNGLGTGHVLQAAGWSPLENLQREINDPAVHRAPAHQRHSIIAVKRAASEEQTRSLRQSMDRGPSTRLKRVQTFESASESQGHQTIVEDEDEQIGQTPLRYPRRLNLQLEIESMKKGGNVGMLTRSPDMSNIAGGYARQPKFAQQPKFDSSFDESGTPMDELDHQTGKASSSTFVSSRNGYSNASEDGQVKQGRGEASSKAKGVFDAVRDHFTEPYGQSLRSVMHDKKGKKKEEQ</sequence>
<organism evidence="3 4">
    <name type="scientific">Mollisia scopiformis</name>
    <name type="common">Conifer needle endophyte fungus</name>
    <name type="synonym">Phialocephala scopiformis</name>
    <dbReference type="NCBI Taxonomy" id="149040"/>
    <lineage>
        <taxon>Eukaryota</taxon>
        <taxon>Fungi</taxon>
        <taxon>Dikarya</taxon>
        <taxon>Ascomycota</taxon>
        <taxon>Pezizomycotina</taxon>
        <taxon>Leotiomycetes</taxon>
        <taxon>Helotiales</taxon>
        <taxon>Mollisiaceae</taxon>
        <taxon>Mollisia</taxon>
    </lineage>
</organism>
<gene>
    <name evidence="3" type="ORF">LY89DRAFT_444535</name>
</gene>
<dbReference type="AlphaFoldDB" id="A0A194XK22"/>